<protein>
    <submittedName>
        <fullName evidence="1">Uncharacterized protein</fullName>
    </submittedName>
</protein>
<proteinExistence type="predicted"/>
<name>A0ACB8S5J1_9AGAM</name>
<dbReference type="Proteomes" id="UP000814033">
    <property type="component" value="Unassembled WGS sequence"/>
</dbReference>
<accession>A0ACB8S5J1</accession>
<dbReference type="EMBL" id="MU275852">
    <property type="protein sequence ID" value="KAI0051446.1"/>
    <property type="molecule type" value="Genomic_DNA"/>
</dbReference>
<organism evidence="1 2">
    <name type="scientific">Auriscalpium vulgare</name>
    <dbReference type="NCBI Taxonomy" id="40419"/>
    <lineage>
        <taxon>Eukaryota</taxon>
        <taxon>Fungi</taxon>
        <taxon>Dikarya</taxon>
        <taxon>Basidiomycota</taxon>
        <taxon>Agaricomycotina</taxon>
        <taxon>Agaricomycetes</taxon>
        <taxon>Russulales</taxon>
        <taxon>Auriscalpiaceae</taxon>
        <taxon>Auriscalpium</taxon>
    </lineage>
</organism>
<reference evidence="1" key="1">
    <citation type="submission" date="2021-02" db="EMBL/GenBank/DDBJ databases">
        <authorList>
            <consortium name="DOE Joint Genome Institute"/>
            <person name="Ahrendt S."/>
            <person name="Looney B.P."/>
            <person name="Miyauchi S."/>
            <person name="Morin E."/>
            <person name="Drula E."/>
            <person name="Courty P.E."/>
            <person name="Chicoki N."/>
            <person name="Fauchery L."/>
            <person name="Kohler A."/>
            <person name="Kuo A."/>
            <person name="Labutti K."/>
            <person name="Pangilinan J."/>
            <person name="Lipzen A."/>
            <person name="Riley R."/>
            <person name="Andreopoulos W."/>
            <person name="He G."/>
            <person name="Johnson J."/>
            <person name="Barry K.W."/>
            <person name="Grigoriev I.V."/>
            <person name="Nagy L."/>
            <person name="Hibbett D."/>
            <person name="Henrissat B."/>
            <person name="Matheny P.B."/>
            <person name="Labbe J."/>
            <person name="Martin F."/>
        </authorList>
    </citation>
    <scope>NUCLEOTIDE SEQUENCE</scope>
    <source>
        <strain evidence="1">FP105234-sp</strain>
    </source>
</reference>
<evidence type="ECO:0000313" key="1">
    <source>
        <dbReference type="EMBL" id="KAI0051446.1"/>
    </source>
</evidence>
<comment type="caution">
    <text evidence="1">The sequence shown here is derived from an EMBL/GenBank/DDBJ whole genome shotgun (WGS) entry which is preliminary data.</text>
</comment>
<keyword evidence="2" id="KW-1185">Reference proteome</keyword>
<gene>
    <name evidence="1" type="ORF">FA95DRAFT_1554535</name>
</gene>
<sequence>MASRTWTLLNIRVAVPFQRQGAGWYDAPRPSQVRTDHEHADFLVPAIHGTVGILEPVKRHGYVRAYIYTSVPLTTSSTSSSSFKRVVITSSNAAIYTSSDKPVVFDESDRNDPSVQQVEEKGVDTPPDVVYCASKTLAKECFVASSAKGPWSQIGSRDLRWTLDGSPAWAGPGTVAGLGSTSDSLTSNG</sequence>
<reference evidence="1" key="2">
    <citation type="journal article" date="2022" name="New Phytol.">
        <title>Evolutionary transition to the ectomycorrhizal habit in the genomes of a hyperdiverse lineage of mushroom-forming fungi.</title>
        <authorList>
            <person name="Looney B."/>
            <person name="Miyauchi S."/>
            <person name="Morin E."/>
            <person name="Drula E."/>
            <person name="Courty P.E."/>
            <person name="Kohler A."/>
            <person name="Kuo A."/>
            <person name="LaButti K."/>
            <person name="Pangilinan J."/>
            <person name="Lipzen A."/>
            <person name="Riley R."/>
            <person name="Andreopoulos W."/>
            <person name="He G."/>
            <person name="Johnson J."/>
            <person name="Nolan M."/>
            <person name="Tritt A."/>
            <person name="Barry K.W."/>
            <person name="Grigoriev I.V."/>
            <person name="Nagy L.G."/>
            <person name="Hibbett D."/>
            <person name="Henrissat B."/>
            <person name="Matheny P.B."/>
            <person name="Labbe J."/>
            <person name="Martin F.M."/>
        </authorList>
    </citation>
    <scope>NUCLEOTIDE SEQUENCE</scope>
    <source>
        <strain evidence="1">FP105234-sp</strain>
    </source>
</reference>
<evidence type="ECO:0000313" key="2">
    <source>
        <dbReference type="Proteomes" id="UP000814033"/>
    </source>
</evidence>